<sequence>MSRPKEKAVRDNELRWFTSSFSGGNGGGCVEVAFRGSEVAVRDTKDRARQPHRYPATSWTEFLAGVRAGEFDRADRG</sequence>
<dbReference type="Proteomes" id="UP001499967">
    <property type="component" value="Unassembled WGS sequence"/>
</dbReference>
<evidence type="ECO:0000313" key="2">
    <source>
        <dbReference type="EMBL" id="GAA0920865.1"/>
    </source>
</evidence>
<dbReference type="Pfam" id="PF04149">
    <property type="entry name" value="DUF397"/>
    <property type="match status" value="1"/>
</dbReference>
<evidence type="ECO:0000259" key="1">
    <source>
        <dbReference type="Pfam" id="PF04149"/>
    </source>
</evidence>
<dbReference type="EMBL" id="BAAAHP010000009">
    <property type="protein sequence ID" value="GAA0920865.1"/>
    <property type="molecule type" value="Genomic_DNA"/>
</dbReference>
<evidence type="ECO:0000313" key="3">
    <source>
        <dbReference type="Proteomes" id="UP001499967"/>
    </source>
</evidence>
<feature type="domain" description="DUF397" evidence="1">
    <location>
        <begin position="14"/>
        <end position="67"/>
    </location>
</feature>
<protein>
    <recommendedName>
        <fullName evidence="1">DUF397 domain-containing protein</fullName>
    </recommendedName>
</protein>
<gene>
    <name evidence="2" type="ORF">GCM10009559_03600</name>
</gene>
<proteinExistence type="predicted"/>
<dbReference type="InterPro" id="IPR007278">
    <property type="entry name" value="DUF397"/>
</dbReference>
<organism evidence="2 3">
    <name type="scientific">Pseudonocardia zijingensis</name>
    <dbReference type="NCBI Taxonomy" id="153376"/>
    <lineage>
        <taxon>Bacteria</taxon>
        <taxon>Bacillati</taxon>
        <taxon>Actinomycetota</taxon>
        <taxon>Actinomycetes</taxon>
        <taxon>Pseudonocardiales</taxon>
        <taxon>Pseudonocardiaceae</taxon>
        <taxon>Pseudonocardia</taxon>
    </lineage>
</organism>
<comment type="caution">
    <text evidence="2">The sequence shown here is derived from an EMBL/GenBank/DDBJ whole genome shotgun (WGS) entry which is preliminary data.</text>
</comment>
<name>A0ABN1P1B9_9PSEU</name>
<keyword evidence="3" id="KW-1185">Reference proteome</keyword>
<accession>A0ABN1P1B9</accession>
<reference evidence="2 3" key="1">
    <citation type="journal article" date="2019" name="Int. J. Syst. Evol. Microbiol.">
        <title>The Global Catalogue of Microorganisms (GCM) 10K type strain sequencing project: providing services to taxonomists for standard genome sequencing and annotation.</title>
        <authorList>
            <consortium name="The Broad Institute Genomics Platform"/>
            <consortium name="The Broad Institute Genome Sequencing Center for Infectious Disease"/>
            <person name="Wu L."/>
            <person name="Ma J."/>
        </authorList>
    </citation>
    <scope>NUCLEOTIDE SEQUENCE [LARGE SCALE GENOMIC DNA]</scope>
    <source>
        <strain evidence="2 3">JCM 11117</strain>
    </source>
</reference>